<dbReference type="InterPro" id="IPR006554">
    <property type="entry name" value="Helicase-like_DEXD_c2"/>
</dbReference>
<dbReference type="Pfam" id="PF06733">
    <property type="entry name" value="DEAD_2"/>
    <property type="match status" value="1"/>
</dbReference>
<dbReference type="Gene3D" id="3.40.50.300">
    <property type="entry name" value="P-loop containing nucleotide triphosphate hydrolases"/>
    <property type="match status" value="2"/>
</dbReference>
<dbReference type="GO" id="GO:0003677">
    <property type="term" value="F:DNA binding"/>
    <property type="evidence" value="ECO:0007669"/>
    <property type="project" value="UniProtKB-KW"/>
</dbReference>
<accession>A0A1D2MMS3</accession>
<dbReference type="GO" id="GO:0005524">
    <property type="term" value="F:ATP binding"/>
    <property type="evidence" value="ECO:0007669"/>
    <property type="project" value="UniProtKB-KW"/>
</dbReference>
<evidence type="ECO:0000256" key="10">
    <source>
        <dbReference type="ARBA" id="ARBA00023125"/>
    </source>
</evidence>
<dbReference type="SMART" id="SM00487">
    <property type="entry name" value="DEXDc"/>
    <property type="match status" value="1"/>
</dbReference>
<dbReference type="Pfam" id="PF13307">
    <property type="entry name" value="Helicase_C_2"/>
    <property type="match status" value="1"/>
</dbReference>
<evidence type="ECO:0000256" key="5">
    <source>
        <dbReference type="ARBA" id="ARBA00022801"/>
    </source>
</evidence>
<dbReference type="OMA" id="FSNDNAR"/>
<evidence type="ECO:0000313" key="15">
    <source>
        <dbReference type="Proteomes" id="UP000094527"/>
    </source>
</evidence>
<evidence type="ECO:0000256" key="8">
    <source>
        <dbReference type="ARBA" id="ARBA00023004"/>
    </source>
</evidence>
<keyword evidence="12" id="KW-0413">Isomerase</keyword>
<dbReference type="SMART" id="SM00488">
    <property type="entry name" value="DEXDc2"/>
    <property type="match status" value="1"/>
</dbReference>
<organism evidence="14 15">
    <name type="scientific">Orchesella cincta</name>
    <name type="common">Springtail</name>
    <name type="synonym">Podura cincta</name>
    <dbReference type="NCBI Taxonomy" id="48709"/>
    <lineage>
        <taxon>Eukaryota</taxon>
        <taxon>Metazoa</taxon>
        <taxon>Ecdysozoa</taxon>
        <taxon>Arthropoda</taxon>
        <taxon>Hexapoda</taxon>
        <taxon>Collembola</taxon>
        <taxon>Entomobryomorpha</taxon>
        <taxon>Entomobryoidea</taxon>
        <taxon>Orchesellidae</taxon>
        <taxon>Orchesellinae</taxon>
        <taxon>Orchesella</taxon>
    </lineage>
</organism>
<keyword evidence="5" id="KW-0378">Hydrolase</keyword>
<evidence type="ECO:0000256" key="6">
    <source>
        <dbReference type="ARBA" id="ARBA00022806"/>
    </source>
</evidence>
<keyword evidence="11" id="KW-0234">DNA repair</keyword>
<protein>
    <submittedName>
        <fullName evidence="14">Fanconi anemia group J protein</fullName>
    </submittedName>
</protein>
<evidence type="ECO:0000256" key="4">
    <source>
        <dbReference type="ARBA" id="ARBA00022763"/>
    </source>
</evidence>
<dbReference type="PANTHER" id="PTHR11472">
    <property type="entry name" value="DNA REPAIR DEAD HELICASE RAD3/XP-D SUBFAMILY MEMBER"/>
    <property type="match status" value="1"/>
</dbReference>
<gene>
    <name evidence="14" type="ORF">Ocin01_12500</name>
</gene>
<comment type="caution">
    <text evidence="14">The sequence shown here is derived from an EMBL/GenBank/DDBJ whole genome shotgun (WGS) entry which is preliminary data.</text>
</comment>
<dbReference type="GO" id="GO:0016818">
    <property type="term" value="F:hydrolase activity, acting on acid anhydrides, in phosphorus-containing anhydrides"/>
    <property type="evidence" value="ECO:0007669"/>
    <property type="project" value="InterPro"/>
</dbReference>
<sequence>MAQQVPDVDELEMEYQHLDFMEEMIDLGEFIENRRDEGEELQAQQLLVIQGIPVSFPGQPNPNQWIMMENIILSLSEGKNVLIESPTGSGKTLAFLCATLAWVHHQHQNQQRVPGGGETKKPVIYYTVKTHAQVSTVLKELRKTSYASPHINPLSNLKVAILGSRRQLCTNQDVIRNEHEESRDDACKRLHANFEINRQQQGQQLPLPTCPLYKPEEDDYFKNNRRCANGAIRDIEDITNSALVNQSCAYFGSRRQLASSDIVICPYNYIISSHIRNSVGIHLTNNIVIFDEGHNLQSVSCEEGSVSITLRNLRQIIDNCNNATRNPQAGGLLANKIRILSAALLNVWEWMVDPQTLPQTNADVLDAFRDFLDRDTVRNMENAVDYVINAIENEPTLGSGTAQEIRKFVSVLKLLYTRNAEGDGDNDDMILQNYFLQLENEGAVSRRLNIICLNASTVFGQISRQARSVLVTSATLSPLDSFQKDLGIPFEAPISLDQGIPASRYWITKVGSGPNGLELNLKSTSREVLALQKEVGQLVLKVCQTVPNGVLVFFPSNPFLQKMKRGWEQDPVEELGGRTIMSSINDAKHVVSEADMTDAVNTRELLRQYREQSRIGRGAVIFGILRGKLSEGVDFQDQEARAVISLGIPFAPPNAPTVFARKSSTSQLEYWRWYNTNAIRALSQCLGRSVRHQEDWGAMIMVDQRLIERAEDFRGMMPQWIEAETEAPRNQYNNFNDMIRSLQRFVAENNR</sequence>
<evidence type="ECO:0000313" key="14">
    <source>
        <dbReference type="EMBL" id="ODM94171.1"/>
    </source>
</evidence>
<dbReference type="InterPro" id="IPR010614">
    <property type="entry name" value="RAD3-like_helicase_DEAD"/>
</dbReference>
<evidence type="ECO:0000256" key="12">
    <source>
        <dbReference type="ARBA" id="ARBA00023235"/>
    </source>
</evidence>
<dbReference type="SMART" id="SM00491">
    <property type="entry name" value="HELICc2"/>
    <property type="match status" value="1"/>
</dbReference>
<dbReference type="Proteomes" id="UP000094527">
    <property type="component" value="Unassembled WGS sequence"/>
</dbReference>
<proteinExistence type="predicted"/>
<dbReference type="PROSITE" id="PS51193">
    <property type="entry name" value="HELICASE_ATP_BIND_2"/>
    <property type="match status" value="1"/>
</dbReference>
<evidence type="ECO:0000256" key="2">
    <source>
        <dbReference type="ARBA" id="ARBA00022723"/>
    </source>
</evidence>
<keyword evidence="8" id="KW-0408">Iron</keyword>
<evidence type="ECO:0000259" key="13">
    <source>
        <dbReference type="PROSITE" id="PS51193"/>
    </source>
</evidence>
<feature type="domain" description="Helicase ATP-binding" evidence="13">
    <location>
        <begin position="50"/>
        <end position="349"/>
    </location>
</feature>
<keyword evidence="1" id="KW-0004">4Fe-4S</keyword>
<dbReference type="GO" id="GO:0003678">
    <property type="term" value="F:DNA helicase activity"/>
    <property type="evidence" value="ECO:0007669"/>
    <property type="project" value="InterPro"/>
</dbReference>
<dbReference type="AlphaFoldDB" id="A0A1D2MMS3"/>
<keyword evidence="10" id="KW-0238">DNA-binding</keyword>
<reference evidence="14 15" key="1">
    <citation type="journal article" date="2016" name="Genome Biol. Evol.">
        <title>Gene Family Evolution Reflects Adaptation to Soil Environmental Stressors in the Genome of the Collembolan Orchesella cincta.</title>
        <authorList>
            <person name="Faddeeva-Vakhrusheva A."/>
            <person name="Derks M.F."/>
            <person name="Anvar S.Y."/>
            <person name="Agamennone V."/>
            <person name="Suring W."/>
            <person name="Smit S."/>
            <person name="van Straalen N.M."/>
            <person name="Roelofs D."/>
        </authorList>
    </citation>
    <scope>NUCLEOTIDE SEQUENCE [LARGE SCALE GENOMIC DNA]</scope>
    <source>
        <tissue evidence="14">Mixed pool</tissue>
    </source>
</reference>
<dbReference type="InterPro" id="IPR014013">
    <property type="entry name" value="Helic_SF1/SF2_ATP-bd_DinG/Rad3"/>
</dbReference>
<evidence type="ECO:0000256" key="1">
    <source>
        <dbReference type="ARBA" id="ARBA00022485"/>
    </source>
</evidence>
<keyword evidence="7" id="KW-0067">ATP-binding</keyword>
<dbReference type="SUPFAM" id="SSF52540">
    <property type="entry name" value="P-loop containing nucleoside triphosphate hydrolases"/>
    <property type="match status" value="2"/>
</dbReference>
<evidence type="ECO:0000256" key="11">
    <source>
        <dbReference type="ARBA" id="ARBA00023204"/>
    </source>
</evidence>
<evidence type="ECO:0000256" key="3">
    <source>
        <dbReference type="ARBA" id="ARBA00022741"/>
    </source>
</evidence>
<keyword evidence="3" id="KW-0547">Nucleotide-binding</keyword>
<dbReference type="InterPro" id="IPR014001">
    <property type="entry name" value="Helicase_ATP-bd"/>
</dbReference>
<dbReference type="OrthoDB" id="19182at2759"/>
<dbReference type="InterPro" id="IPR027417">
    <property type="entry name" value="P-loop_NTPase"/>
</dbReference>
<keyword evidence="6" id="KW-0347">Helicase</keyword>
<dbReference type="EMBL" id="LJIJ01000848">
    <property type="protein sequence ID" value="ODM94171.1"/>
    <property type="molecule type" value="Genomic_DNA"/>
</dbReference>
<evidence type="ECO:0000256" key="7">
    <source>
        <dbReference type="ARBA" id="ARBA00022840"/>
    </source>
</evidence>
<dbReference type="InterPro" id="IPR045028">
    <property type="entry name" value="DinG/Rad3-like"/>
</dbReference>
<keyword evidence="4" id="KW-0227">DNA damage</keyword>
<name>A0A1D2MMS3_ORCCI</name>
<dbReference type="PANTHER" id="PTHR11472:SF34">
    <property type="entry name" value="REGULATOR OF TELOMERE ELONGATION HELICASE 1"/>
    <property type="match status" value="1"/>
</dbReference>
<dbReference type="InterPro" id="IPR006555">
    <property type="entry name" value="ATP-dep_Helicase_C"/>
</dbReference>
<evidence type="ECO:0000256" key="9">
    <source>
        <dbReference type="ARBA" id="ARBA00023014"/>
    </source>
</evidence>
<keyword evidence="15" id="KW-1185">Reference proteome</keyword>
<keyword evidence="9" id="KW-0411">Iron-sulfur</keyword>
<dbReference type="GO" id="GO:0006281">
    <property type="term" value="P:DNA repair"/>
    <property type="evidence" value="ECO:0007669"/>
    <property type="project" value="UniProtKB-KW"/>
</dbReference>
<dbReference type="STRING" id="48709.A0A1D2MMS3"/>
<keyword evidence="2" id="KW-0479">Metal-binding</keyword>
<dbReference type="GO" id="GO:0051539">
    <property type="term" value="F:4 iron, 4 sulfur cluster binding"/>
    <property type="evidence" value="ECO:0007669"/>
    <property type="project" value="UniProtKB-KW"/>
</dbReference>
<dbReference type="GO" id="GO:0046872">
    <property type="term" value="F:metal ion binding"/>
    <property type="evidence" value="ECO:0007669"/>
    <property type="project" value="UniProtKB-KW"/>
</dbReference>